<dbReference type="SFLD" id="SFLDS00005">
    <property type="entry name" value="Isoprenoid_Synthase_Type_I"/>
    <property type="match status" value="1"/>
</dbReference>
<sequence length="311" mass="35335">MSLGSHLSAVKVSQDAIRRFLSKVNVEFPQYTRDAELEQRVKSIVCDWGDEQALRPYVITALILTITAYAHVSDLETRVLITLFTTLIIAMDDPTVFNGLLPVEYHRKMCTGAVQQERGMLGEFTKVLQGMWDHYPSFTANTIYASALRYVNASVMENEWRGEAYTQEARPFVEYKRSMTATTEAYACFIWPQAQFPDYRVYVRAIPDTMFYVSYVNDILSFYKEELAGEEDNYIHERALATGSSASAALQEVIDDTIAAVKRVRSVLGNGPARAAWENFAAGYIRVHTDNPRYRLKDILGGEYIIDMASY</sequence>
<evidence type="ECO:0000256" key="1">
    <source>
        <dbReference type="ARBA" id="ARBA00007946"/>
    </source>
</evidence>
<dbReference type="InterPro" id="IPR008949">
    <property type="entry name" value="Isoprenoid_synthase_dom_sf"/>
</dbReference>
<organism evidence="3 4">
    <name type="scientific">Fomitopsis schrenkii</name>
    <name type="common">Brown rot fungus</name>
    <dbReference type="NCBI Taxonomy" id="2126942"/>
    <lineage>
        <taxon>Eukaryota</taxon>
        <taxon>Fungi</taxon>
        <taxon>Dikarya</taxon>
        <taxon>Basidiomycota</taxon>
        <taxon>Agaricomycotina</taxon>
        <taxon>Agaricomycetes</taxon>
        <taxon>Polyporales</taxon>
        <taxon>Fomitopsis</taxon>
    </lineage>
</organism>
<dbReference type="AlphaFoldDB" id="S8E385"/>
<dbReference type="Gene3D" id="1.10.600.10">
    <property type="entry name" value="Farnesyl Diphosphate Synthase"/>
    <property type="match status" value="1"/>
</dbReference>
<evidence type="ECO:0000256" key="2">
    <source>
        <dbReference type="ARBA" id="ARBA00023239"/>
    </source>
</evidence>
<dbReference type="Proteomes" id="UP000015241">
    <property type="component" value="Unassembled WGS sequence"/>
</dbReference>
<dbReference type="GO" id="GO:0016838">
    <property type="term" value="F:carbon-oxygen lyase activity, acting on phosphates"/>
    <property type="evidence" value="ECO:0007669"/>
    <property type="project" value="InterPro"/>
</dbReference>
<dbReference type="Pfam" id="PF06330">
    <property type="entry name" value="TRI5"/>
    <property type="match status" value="1"/>
</dbReference>
<dbReference type="InterPro" id="IPR024652">
    <property type="entry name" value="Trichodiene_synth"/>
</dbReference>
<dbReference type="SUPFAM" id="SSF48576">
    <property type="entry name" value="Terpenoid synthases"/>
    <property type="match status" value="1"/>
</dbReference>
<accession>S8E385</accession>
<gene>
    <name evidence="3" type="ORF">FOMPIDRAFT_90084</name>
</gene>
<dbReference type="OrthoDB" id="2998174at2759"/>
<evidence type="ECO:0000313" key="4">
    <source>
        <dbReference type="Proteomes" id="UP000015241"/>
    </source>
</evidence>
<dbReference type="eggNOG" id="ENOG502SQ3X">
    <property type="taxonomic scope" value="Eukaryota"/>
</dbReference>
<protein>
    <recommendedName>
        <fullName evidence="5">Terpene synthase</fullName>
    </recommendedName>
</protein>
<dbReference type="SFLD" id="SFLDG01021">
    <property type="entry name" value="Trichodiene_Synthase_Like"/>
    <property type="match status" value="1"/>
</dbReference>
<comment type="similarity">
    <text evidence="1">Belongs to the trichodiene synthase family.</text>
</comment>
<keyword evidence="4" id="KW-1185">Reference proteome</keyword>
<dbReference type="InParanoid" id="S8E385"/>
<keyword evidence="2" id="KW-0456">Lyase</keyword>
<evidence type="ECO:0000313" key="3">
    <source>
        <dbReference type="EMBL" id="EPS97848.1"/>
    </source>
</evidence>
<proteinExistence type="inferred from homology"/>
<dbReference type="EMBL" id="KE504172">
    <property type="protein sequence ID" value="EPS97848.1"/>
    <property type="molecule type" value="Genomic_DNA"/>
</dbReference>
<dbReference type="HOGENOM" id="CLU_052212_0_1_1"/>
<evidence type="ECO:0008006" key="5">
    <source>
        <dbReference type="Google" id="ProtNLM"/>
    </source>
</evidence>
<name>S8E385_FOMSC</name>
<reference evidence="3 4" key="1">
    <citation type="journal article" date="2012" name="Science">
        <title>The Paleozoic origin of enzymatic lignin decomposition reconstructed from 31 fungal genomes.</title>
        <authorList>
            <person name="Floudas D."/>
            <person name="Binder M."/>
            <person name="Riley R."/>
            <person name="Barry K."/>
            <person name="Blanchette R.A."/>
            <person name="Henrissat B."/>
            <person name="Martinez A.T."/>
            <person name="Otillar R."/>
            <person name="Spatafora J.W."/>
            <person name="Yadav J.S."/>
            <person name="Aerts A."/>
            <person name="Benoit I."/>
            <person name="Boyd A."/>
            <person name="Carlson A."/>
            <person name="Copeland A."/>
            <person name="Coutinho P.M."/>
            <person name="de Vries R.P."/>
            <person name="Ferreira P."/>
            <person name="Findley K."/>
            <person name="Foster B."/>
            <person name="Gaskell J."/>
            <person name="Glotzer D."/>
            <person name="Gorecki P."/>
            <person name="Heitman J."/>
            <person name="Hesse C."/>
            <person name="Hori C."/>
            <person name="Igarashi K."/>
            <person name="Jurgens J.A."/>
            <person name="Kallen N."/>
            <person name="Kersten P."/>
            <person name="Kohler A."/>
            <person name="Kuees U."/>
            <person name="Kumar T.K.A."/>
            <person name="Kuo A."/>
            <person name="LaButti K."/>
            <person name="Larrondo L.F."/>
            <person name="Lindquist E."/>
            <person name="Ling A."/>
            <person name="Lombard V."/>
            <person name="Lucas S."/>
            <person name="Lundell T."/>
            <person name="Martin R."/>
            <person name="McLaughlin D.J."/>
            <person name="Morgenstern I."/>
            <person name="Morin E."/>
            <person name="Murat C."/>
            <person name="Nagy L.G."/>
            <person name="Nolan M."/>
            <person name="Ohm R.A."/>
            <person name="Patyshakuliyeva A."/>
            <person name="Rokas A."/>
            <person name="Ruiz-Duenas F.J."/>
            <person name="Sabat G."/>
            <person name="Salamov A."/>
            <person name="Samejima M."/>
            <person name="Schmutz J."/>
            <person name="Slot J.C."/>
            <person name="St John F."/>
            <person name="Stenlid J."/>
            <person name="Sun H."/>
            <person name="Sun S."/>
            <person name="Syed K."/>
            <person name="Tsang A."/>
            <person name="Wiebenga A."/>
            <person name="Young D."/>
            <person name="Pisabarro A."/>
            <person name="Eastwood D.C."/>
            <person name="Martin F."/>
            <person name="Cullen D."/>
            <person name="Grigoriev I.V."/>
            <person name="Hibbett D.S."/>
        </authorList>
    </citation>
    <scope>NUCLEOTIDE SEQUENCE</scope>
    <source>
        <strain evidence="4">FP-58527</strain>
    </source>
</reference>